<name>A0A0G1LVR8_9BACT</name>
<feature type="region of interest" description="Disordered" evidence="1">
    <location>
        <begin position="77"/>
        <end position="99"/>
    </location>
</feature>
<evidence type="ECO:0000313" key="3">
    <source>
        <dbReference type="Proteomes" id="UP000033945"/>
    </source>
</evidence>
<evidence type="ECO:0000313" key="2">
    <source>
        <dbReference type="EMBL" id="KKT63824.1"/>
    </source>
</evidence>
<proteinExistence type="predicted"/>
<dbReference type="Proteomes" id="UP000033945">
    <property type="component" value="Unassembled WGS sequence"/>
</dbReference>
<gene>
    <name evidence="2" type="ORF">UW55_C0001G0117</name>
</gene>
<organism evidence="2 3">
    <name type="scientific">Candidatus Giovannonibacteria bacterium GW2011_GWA2_44_26</name>
    <dbReference type="NCBI Taxonomy" id="1618648"/>
    <lineage>
        <taxon>Bacteria</taxon>
        <taxon>Candidatus Giovannoniibacteriota</taxon>
    </lineage>
</organism>
<dbReference type="EMBL" id="LCIT01000001">
    <property type="protein sequence ID" value="KKT63824.1"/>
    <property type="molecule type" value="Genomic_DNA"/>
</dbReference>
<reference evidence="2 3" key="1">
    <citation type="journal article" date="2015" name="Nature">
        <title>rRNA introns, odd ribosomes, and small enigmatic genomes across a large radiation of phyla.</title>
        <authorList>
            <person name="Brown C.T."/>
            <person name="Hug L.A."/>
            <person name="Thomas B.C."/>
            <person name="Sharon I."/>
            <person name="Castelle C.J."/>
            <person name="Singh A."/>
            <person name="Wilkins M.J."/>
            <person name="Williams K.H."/>
            <person name="Banfield J.F."/>
        </authorList>
    </citation>
    <scope>NUCLEOTIDE SEQUENCE [LARGE SCALE GENOMIC DNA]</scope>
</reference>
<sequence length="99" mass="11692">MSECPKTLSNPLALFGLEGFLEWLYMLSDAQITKFQTLYKEQFGKEISRKEALEKGIKLMRLVELVYKPITQEEYEAVQRDRQETPQKDSKKFKDNKII</sequence>
<accession>A0A0G1LVR8</accession>
<evidence type="ECO:0000256" key="1">
    <source>
        <dbReference type="SAM" id="MobiDB-lite"/>
    </source>
</evidence>
<comment type="caution">
    <text evidence="2">The sequence shown here is derived from an EMBL/GenBank/DDBJ whole genome shotgun (WGS) entry which is preliminary data.</text>
</comment>
<dbReference type="AlphaFoldDB" id="A0A0G1LVR8"/>
<protein>
    <submittedName>
        <fullName evidence="2">Uncharacterized protein</fullName>
    </submittedName>
</protein>